<proteinExistence type="predicted"/>
<dbReference type="FunCoup" id="A0A6P7XXR6">
    <property type="interactions" value="715"/>
</dbReference>
<dbReference type="RefSeq" id="XP_030055254.1">
    <property type="nucleotide sequence ID" value="XM_030199394.1"/>
</dbReference>
<dbReference type="GeneID" id="115467893"/>
<dbReference type="PROSITE" id="PS50888">
    <property type="entry name" value="BHLH"/>
    <property type="match status" value="1"/>
</dbReference>
<dbReference type="InterPro" id="IPR011598">
    <property type="entry name" value="bHLH_dom"/>
</dbReference>
<evidence type="ECO:0000313" key="3">
    <source>
        <dbReference type="RefSeq" id="XP_030055254.1"/>
    </source>
</evidence>
<dbReference type="OrthoDB" id="9948648at2759"/>
<dbReference type="SMART" id="SM00353">
    <property type="entry name" value="HLH"/>
    <property type="match status" value="1"/>
</dbReference>
<dbReference type="SUPFAM" id="SSF47459">
    <property type="entry name" value="HLH, helix-loop-helix DNA-binding domain"/>
    <property type="match status" value="1"/>
</dbReference>
<accession>A0A6P7XXR6</accession>
<organism evidence="2 3">
    <name type="scientific">Microcaecilia unicolor</name>
    <dbReference type="NCBI Taxonomy" id="1415580"/>
    <lineage>
        <taxon>Eukaryota</taxon>
        <taxon>Metazoa</taxon>
        <taxon>Chordata</taxon>
        <taxon>Craniata</taxon>
        <taxon>Vertebrata</taxon>
        <taxon>Euteleostomi</taxon>
        <taxon>Amphibia</taxon>
        <taxon>Gymnophiona</taxon>
        <taxon>Siphonopidae</taxon>
        <taxon>Microcaecilia</taxon>
    </lineage>
</organism>
<dbReference type="AlphaFoldDB" id="A0A6P7XXR6"/>
<dbReference type="InParanoid" id="A0A6P7XXR6"/>
<dbReference type="CTD" id="54937"/>
<evidence type="ECO:0000313" key="2">
    <source>
        <dbReference type="Proteomes" id="UP000515156"/>
    </source>
</evidence>
<dbReference type="GO" id="GO:0046983">
    <property type="term" value="F:protein dimerization activity"/>
    <property type="evidence" value="ECO:0007669"/>
    <property type="project" value="InterPro"/>
</dbReference>
<dbReference type="Gene3D" id="4.10.280.10">
    <property type="entry name" value="Helix-loop-helix DNA-binding domain"/>
    <property type="match status" value="1"/>
</dbReference>
<name>A0A6P7XXR6_9AMPH</name>
<evidence type="ECO:0000259" key="1">
    <source>
        <dbReference type="PROSITE" id="PS50888"/>
    </source>
</evidence>
<protein>
    <submittedName>
        <fullName evidence="3">Spermatogenesis- and oogenesis-specific basic helix-loop-helix-containing protein 2</fullName>
    </submittedName>
</protein>
<dbReference type="Proteomes" id="UP000515156">
    <property type="component" value="Chromosome 4"/>
</dbReference>
<reference evidence="3" key="1">
    <citation type="submission" date="2025-08" db="UniProtKB">
        <authorList>
            <consortium name="RefSeq"/>
        </authorList>
    </citation>
    <scope>IDENTIFICATION</scope>
</reference>
<feature type="domain" description="BHLH" evidence="1">
    <location>
        <begin position="197"/>
        <end position="248"/>
    </location>
</feature>
<sequence>MFSIGVGQAVNRRRDIIALLVVKDDVLPTAEIIHQSFSGTAVVTIIIGDSGSVGALLEEYTFNLVFLQMSSSPTATELEAVKTIRFNKTKNRNLLFSSIIPENFQDCVSGHRADIILCEPLTSEKLKIVVDCWKATFSSPDENGNLIIGGPSEVPHPLNALEGSICNCTDTIIHESSGSLRAMASSWSTSTACNSENMIALHSSKEKMRRERIRKCYDQLRLLLSCIHGTKTDVASILEATVEYMRCIQGKIPPAVTTQIVKTLQSNKQFCKRQRVHMDLSPRNCAVAQRKSSLVKSLSPWKRTRLWTDKYMNKQPSSPDDDCL</sequence>
<keyword evidence="2" id="KW-1185">Reference proteome</keyword>
<dbReference type="KEGG" id="muo:115467893"/>
<dbReference type="Pfam" id="PF00010">
    <property type="entry name" value="HLH"/>
    <property type="match status" value="1"/>
</dbReference>
<gene>
    <name evidence="3" type="primary">SOHLH2</name>
</gene>
<dbReference type="CDD" id="cd18908">
    <property type="entry name" value="bHLH_SOHLH1_2"/>
    <property type="match status" value="1"/>
</dbReference>
<dbReference type="InterPro" id="IPR036638">
    <property type="entry name" value="HLH_DNA-bd_sf"/>
</dbReference>